<sequence>GCKKTALVFDQCLGSVDTVNCQSVQMQVMEKVPTVSIDKTDGAMLYLGPDSLDTMIITAKSSEMNVLIPKADGDYTEFALPEQFKTTYNGKTFVTECQDSLG</sequence>
<dbReference type="GO" id="GO:0008179">
    <property type="term" value="F:adenylate cyclase binding"/>
    <property type="evidence" value="ECO:0007669"/>
    <property type="project" value="TreeGrafter"/>
</dbReference>
<dbReference type="GO" id="GO:0000902">
    <property type="term" value="P:cell morphogenesis"/>
    <property type="evidence" value="ECO:0007669"/>
    <property type="project" value="TreeGrafter"/>
</dbReference>
<dbReference type="SMART" id="SM00673">
    <property type="entry name" value="CARP"/>
    <property type="match status" value="1"/>
</dbReference>
<dbReference type="InterPro" id="IPR006599">
    <property type="entry name" value="CARP_motif"/>
</dbReference>
<evidence type="ECO:0000256" key="1">
    <source>
        <dbReference type="ARBA" id="ARBA00007659"/>
    </source>
</evidence>
<dbReference type="OMA" id="YLSEESX"/>
<comment type="similarity">
    <text evidence="1">Belongs to the CAP family.</text>
</comment>
<name>A0A8B7YHU7_ACAPL</name>
<dbReference type="PANTHER" id="PTHR10652">
    <property type="entry name" value="ADENYLYL CYCLASE-ASSOCIATED PROTEIN"/>
    <property type="match status" value="1"/>
</dbReference>
<evidence type="ECO:0000313" key="4">
    <source>
        <dbReference type="RefSeq" id="XP_022091196.1"/>
    </source>
</evidence>
<feature type="non-terminal residue" evidence="4">
    <location>
        <position position="1"/>
    </location>
</feature>
<dbReference type="GO" id="GO:0007015">
    <property type="term" value="P:actin filament organization"/>
    <property type="evidence" value="ECO:0007669"/>
    <property type="project" value="TreeGrafter"/>
</dbReference>
<reference evidence="4" key="1">
    <citation type="submission" date="2025-08" db="UniProtKB">
        <authorList>
            <consortium name="RefSeq"/>
        </authorList>
    </citation>
    <scope>IDENTIFICATION</scope>
</reference>
<dbReference type="OrthoDB" id="1601at2759"/>
<dbReference type="Proteomes" id="UP000694845">
    <property type="component" value="Unplaced"/>
</dbReference>
<dbReference type="InterPro" id="IPR017901">
    <property type="entry name" value="C-CAP_CF_C-like"/>
</dbReference>
<organism evidence="3 4">
    <name type="scientific">Acanthaster planci</name>
    <name type="common">Crown-of-thorns starfish</name>
    <dbReference type="NCBI Taxonomy" id="133434"/>
    <lineage>
        <taxon>Eukaryota</taxon>
        <taxon>Metazoa</taxon>
        <taxon>Echinodermata</taxon>
        <taxon>Eleutherozoa</taxon>
        <taxon>Asterozoa</taxon>
        <taxon>Asteroidea</taxon>
        <taxon>Valvatacea</taxon>
        <taxon>Valvatida</taxon>
        <taxon>Acanthasteridae</taxon>
        <taxon>Acanthaster</taxon>
    </lineage>
</organism>
<dbReference type="GO" id="GO:0003779">
    <property type="term" value="F:actin binding"/>
    <property type="evidence" value="ECO:0007669"/>
    <property type="project" value="InterPro"/>
</dbReference>
<keyword evidence="3" id="KW-1185">Reference proteome</keyword>
<dbReference type="InterPro" id="IPR028417">
    <property type="entry name" value="CAP_CS_C"/>
</dbReference>
<evidence type="ECO:0000313" key="3">
    <source>
        <dbReference type="Proteomes" id="UP000694845"/>
    </source>
</evidence>
<dbReference type="PROSITE" id="PS01089">
    <property type="entry name" value="CAP_2"/>
    <property type="match status" value="1"/>
</dbReference>
<evidence type="ECO:0000259" key="2">
    <source>
        <dbReference type="PROSITE" id="PS51329"/>
    </source>
</evidence>
<dbReference type="RefSeq" id="XP_022091196.1">
    <property type="nucleotide sequence ID" value="XM_022235504.1"/>
</dbReference>
<dbReference type="PANTHER" id="PTHR10652:SF0">
    <property type="entry name" value="ADENYLYL CYCLASE-ASSOCIATED PROTEIN"/>
    <property type="match status" value="1"/>
</dbReference>
<proteinExistence type="inferred from homology"/>
<dbReference type="GeneID" id="110979574"/>
<dbReference type="KEGG" id="aplc:110979574"/>
<dbReference type="PROSITE" id="PS51329">
    <property type="entry name" value="C_CAP_COFACTOR_C"/>
    <property type="match status" value="1"/>
</dbReference>
<dbReference type="InterPro" id="IPR001837">
    <property type="entry name" value="Adenylate_cyclase-assoc_CAP"/>
</dbReference>
<dbReference type="SUPFAM" id="SSF69340">
    <property type="entry name" value="C-terminal domain of adenylylcyclase associated protein"/>
    <property type="match status" value="1"/>
</dbReference>
<accession>A0A8B7YHU7</accession>
<protein>
    <submittedName>
        <fullName evidence="4">Adenylyl cyclase-associated protein 2-like</fullName>
    </submittedName>
</protein>
<gene>
    <name evidence="4" type="primary">LOC110979574</name>
</gene>
<feature type="domain" description="C-CAP/cofactor C-like" evidence="2">
    <location>
        <begin position="1"/>
        <end position="80"/>
    </location>
</feature>
<dbReference type="AlphaFoldDB" id="A0A8B7YHU7"/>
<dbReference type="Gene3D" id="2.160.20.70">
    <property type="match status" value="1"/>
</dbReference>
<dbReference type="InterPro" id="IPR013912">
    <property type="entry name" value="Adenylate_cyclase-assoc_CAP_C"/>
</dbReference>
<dbReference type="GO" id="GO:0005737">
    <property type="term" value="C:cytoplasm"/>
    <property type="evidence" value="ECO:0007669"/>
    <property type="project" value="TreeGrafter"/>
</dbReference>
<dbReference type="InterPro" id="IPR016098">
    <property type="entry name" value="CAP/MinC_C"/>
</dbReference>
<dbReference type="InterPro" id="IPR036223">
    <property type="entry name" value="CAP_C_sf"/>
</dbReference>
<dbReference type="GO" id="GO:0019933">
    <property type="term" value="P:cAMP-mediated signaling"/>
    <property type="evidence" value="ECO:0007669"/>
    <property type="project" value="TreeGrafter"/>
</dbReference>
<dbReference type="Pfam" id="PF08603">
    <property type="entry name" value="CAP_C"/>
    <property type="match status" value="1"/>
</dbReference>